<dbReference type="EMBL" id="BGZK01001173">
    <property type="protein sequence ID" value="GBP73443.1"/>
    <property type="molecule type" value="Genomic_DNA"/>
</dbReference>
<evidence type="ECO:0000256" key="1">
    <source>
        <dbReference type="SAM" id="MobiDB-lite"/>
    </source>
</evidence>
<evidence type="ECO:0000313" key="2">
    <source>
        <dbReference type="EMBL" id="GBP73443.1"/>
    </source>
</evidence>
<reference evidence="2 3" key="1">
    <citation type="journal article" date="2019" name="Commun. Biol.">
        <title>The bagworm genome reveals a unique fibroin gene that provides high tensile strength.</title>
        <authorList>
            <person name="Kono N."/>
            <person name="Nakamura H."/>
            <person name="Ohtoshi R."/>
            <person name="Tomita M."/>
            <person name="Numata K."/>
            <person name="Arakawa K."/>
        </authorList>
    </citation>
    <scope>NUCLEOTIDE SEQUENCE [LARGE SCALE GENOMIC DNA]</scope>
</reference>
<dbReference type="Proteomes" id="UP000299102">
    <property type="component" value="Unassembled WGS sequence"/>
</dbReference>
<dbReference type="AlphaFoldDB" id="A0A4C1YDL6"/>
<organism evidence="2 3">
    <name type="scientific">Eumeta variegata</name>
    <name type="common">Bagworm moth</name>
    <name type="synonym">Eumeta japonica</name>
    <dbReference type="NCBI Taxonomy" id="151549"/>
    <lineage>
        <taxon>Eukaryota</taxon>
        <taxon>Metazoa</taxon>
        <taxon>Ecdysozoa</taxon>
        <taxon>Arthropoda</taxon>
        <taxon>Hexapoda</taxon>
        <taxon>Insecta</taxon>
        <taxon>Pterygota</taxon>
        <taxon>Neoptera</taxon>
        <taxon>Endopterygota</taxon>
        <taxon>Lepidoptera</taxon>
        <taxon>Glossata</taxon>
        <taxon>Ditrysia</taxon>
        <taxon>Tineoidea</taxon>
        <taxon>Psychidae</taxon>
        <taxon>Oiketicinae</taxon>
        <taxon>Eumeta</taxon>
    </lineage>
</organism>
<gene>
    <name evidence="2" type="ORF">EVAR_56920_1</name>
</gene>
<sequence length="118" mass="12884">MYCRVAGLLPRADAPSALSNTTNIPAAGGRALSTILCRDEAWAPPPAPRTLKAVTRIPNWFLVHGCLEEIDKDRSSTFEIEVPANQDKVESWLESQQVAALPTTMSKPNEKPTRKTAV</sequence>
<proteinExistence type="predicted"/>
<name>A0A4C1YDL6_EUMVA</name>
<evidence type="ECO:0000313" key="3">
    <source>
        <dbReference type="Proteomes" id="UP000299102"/>
    </source>
</evidence>
<keyword evidence="3" id="KW-1185">Reference proteome</keyword>
<protein>
    <submittedName>
        <fullName evidence="2">Uncharacterized protein</fullName>
    </submittedName>
</protein>
<comment type="caution">
    <text evidence="2">The sequence shown here is derived from an EMBL/GenBank/DDBJ whole genome shotgun (WGS) entry which is preliminary data.</text>
</comment>
<accession>A0A4C1YDL6</accession>
<feature type="region of interest" description="Disordered" evidence="1">
    <location>
        <begin position="99"/>
        <end position="118"/>
    </location>
</feature>
<feature type="compositionally biased region" description="Basic and acidic residues" evidence="1">
    <location>
        <begin position="108"/>
        <end position="118"/>
    </location>
</feature>